<gene>
    <name evidence="2" type="ordered locus">Cyan7425_0808</name>
</gene>
<dbReference type="STRING" id="395961.Cyan7425_0808"/>
<dbReference type="InterPro" id="IPR036513">
    <property type="entry name" value="STAS_dom_sf"/>
</dbReference>
<dbReference type="NCBIfam" id="NF047705">
    <property type="entry name" value="slr1659_superfam"/>
    <property type="match status" value="1"/>
</dbReference>
<dbReference type="EMBL" id="CP001344">
    <property type="protein sequence ID" value="ACL43194.1"/>
    <property type="molecule type" value="Genomic_DNA"/>
</dbReference>
<dbReference type="eggNOG" id="COG5439">
    <property type="taxonomic scope" value="Bacteria"/>
</dbReference>
<dbReference type="Gene3D" id="3.30.750.24">
    <property type="entry name" value="STAS domain"/>
    <property type="match status" value="1"/>
</dbReference>
<accession>B8HW16</accession>
<dbReference type="HOGENOM" id="CLU_136789_0_0_3"/>
<dbReference type="Pfam" id="PF01740">
    <property type="entry name" value="STAS"/>
    <property type="match status" value="1"/>
</dbReference>
<dbReference type="AlphaFoldDB" id="B8HW16"/>
<evidence type="ECO:0000259" key="1">
    <source>
        <dbReference type="PROSITE" id="PS50801"/>
    </source>
</evidence>
<name>B8HW16_CYAP4</name>
<evidence type="ECO:0000313" key="2">
    <source>
        <dbReference type="EMBL" id="ACL43194.1"/>
    </source>
</evidence>
<dbReference type="PROSITE" id="PS50801">
    <property type="entry name" value="STAS"/>
    <property type="match status" value="1"/>
</dbReference>
<dbReference type="SUPFAM" id="SSF52091">
    <property type="entry name" value="SpoIIaa-like"/>
    <property type="match status" value="1"/>
</dbReference>
<feature type="domain" description="STAS" evidence="1">
    <location>
        <begin position="40"/>
        <end position="113"/>
    </location>
</feature>
<organism evidence="2">
    <name type="scientific">Cyanothece sp. (strain PCC 7425 / ATCC 29141)</name>
    <dbReference type="NCBI Taxonomy" id="395961"/>
    <lineage>
        <taxon>Bacteria</taxon>
        <taxon>Bacillati</taxon>
        <taxon>Cyanobacteriota</taxon>
        <taxon>Cyanophyceae</taxon>
        <taxon>Gomontiellales</taxon>
        <taxon>Cyanothecaceae</taxon>
        <taxon>Cyanothece</taxon>
    </lineage>
</organism>
<sequence length="113" mass="13117">MEIRTKDYGIWYDPQQETVYCQGFLRLEGLDAYQPIINVLTEAIDQNNNLILDLQELEFLNSSGISMLSMFIVDIRNRGNVHLKVLGSKKVLWQSKSLKNLQRLMPAIDLEFI</sequence>
<dbReference type="OrthoDB" id="9805711at2"/>
<proteinExistence type="predicted"/>
<dbReference type="KEGG" id="cyn:Cyan7425_0808"/>
<protein>
    <recommendedName>
        <fullName evidence="1">STAS domain-containing protein</fullName>
    </recommendedName>
</protein>
<dbReference type="InterPro" id="IPR002645">
    <property type="entry name" value="STAS_dom"/>
</dbReference>
<reference evidence="2" key="1">
    <citation type="submission" date="2009-01" db="EMBL/GenBank/DDBJ databases">
        <title>Complete sequence of chromosome Cyanothece sp. PCC 7425.</title>
        <authorList>
            <consortium name="US DOE Joint Genome Institute"/>
            <person name="Lucas S."/>
            <person name="Copeland A."/>
            <person name="Lapidus A."/>
            <person name="Glavina del Rio T."/>
            <person name="Dalin E."/>
            <person name="Tice H."/>
            <person name="Bruce D."/>
            <person name="Goodwin L."/>
            <person name="Pitluck S."/>
            <person name="Sims D."/>
            <person name="Meineke L."/>
            <person name="Brettin T."/>
            <person name="Detter J.C."/>
            <person name="Han C."/>
            <person name="Larimer F."/>
            <person name="Land M."/>
            <person name="Hauser L."/>
            <person name="Kyrpides N."/>
            <person name="Ovchinnikova G."/>
            <person name="Liberton M."/>
            <person name="Stoeckel J."/>
            <person name="Banerjee A."/>
            <person name="Singh A."/>
            <person name="Page L."/>
            <person name="Sato H."/>
            <person name="Zhao L."/>
            <person name="Sherman L."/>
            <person name="Pakrasi H."/>
            <person name="Richardson P."/>
        </authorList>
    </citation>
    <scope>NUCLEOTIDE SEQUENCE</scope>
    <source>
        <strain evidence="2">PCC 7425</strain>
    </source>
</reference>